<reference evidence="1" key="1">
    <citation type="submission" date="2018-05" db="EMBL/GenBank/DDBJ databases">
        <authorList>
            <person name="Lanie J.A."/>
            <person name="Ng W.-L."/>
            <person name="Kazmierczak K.M."/>
            <person name="Andrzejewski T.M."/>
            <person name="Davidsen T.M."/>
            <person name="Wayne K.J."/>
            <person name="Tettelin H."/>
            <person name="Glass J.I."/>
            <person name="Rusch D."/>
            <person name="Podicherti R."/>
            <person name="Tsui H.-C.T."/>
            <person name="Winkler M.E."/>
        </authorList>
    </citation>
    <scope>NUCLEOTIDE SEQUENCE</scope>
</reference>
<dbReference type="EMBL" id="UINC01213478">
    <property type="protein sequence ID" value="SVE38269.1"/>
    <property type="molecule type" value="Genomic_DNA"/>
</dbReference>
<organism evidence="1">
    <name type="scientific">marine metagenome</name>
    <dbReference type="NCBI Taxonomy" id="408172"/>
    <lineage>
        <taxon>unclassified sequences</taxon>
        <taxon>metagenomes</taxon>
        <taxon>ecological metagenomes</taxon>
    </lineage>
</organism>
<name>A0A383D1W3_9ZZZZ</name>
<protein>
    <recommendedName>
        <fullName evidence="2">Gfo/Idh/MocA-like oxidoreductase N-terminal domain-containing protein</fullName>
    </recommendedName>
</protein>
<dbReference type="AlphaFoldDB" id="A0A383D1W3"/>
<sequence length="84" mass="8911">MPPPFWLMTTPYVPPIRRRAFLKTTVAATGAIAFPMVVPRRVFGANERLNIAAIGSGGKGQVDIDGCESQNIVALCDVDPGKAA</sequence>
<feature type="non-terminal residue" evidence="1">
    <location>
        <position position="84"/>
    </location>
</feature>
<gene>
    <name evidence="1" type="ORF">METZ01_LOCUS491123</name>
</gene>
<accession>A0A383D1W3</accession>
<evidence type="ECO:0008006" key="2">
    <source>
        <dbReference type="Google" id="ProtNLM"/>
    </source>
</evidence>
<proteinExistence type="predicted"/>
<evidence type="ECO:0000313" key="1">
    <source>
        <dbReference type="EMBL" id="SVE38269.1"/>
    </source>
</evidence>